<reference evidence="1" key="1">
    <citation type="submission" date="2021-06" db="EMBL/GenBank/DDBJ databases">
        <authorList>
            <person name="Kallberg Y."/>
            <person name="Tangrot J."/>
            <person name="Rosling A."/>
        </authorList>
    </citation>
    <scope>NUCLEOTIDE SEQUENCE</scope>
    <source>
        <strain evidence="1">28 12/20/2015</strain>
    </source>
</reference>
<dbReference type="EMBL" id="CAJVPW010006936">
    <property type="protein sequence ID" value="CAG8574967.1"/>
    <property type="molecule type" value="Genomic_DNA"/>
</dbReference>
<name>A0ACA9M7N9_9GLOM</name>
<protein>
    <submittedName>
        <fullName evidence="1">5859_t:CDS:1</fullName>
    </submittedName>
</protein>
<evidence type="ECO:0000313" key="2">
    <source>
        <dbReference type="Proteomes" id="UP000789366"/>
    </source>
</evidence>
<dbReference type="Proteomes" id="UP000789366">
    <property type="component" value="Unassembled WGS sequence"/>
</dbReference>
<organism evidence="1 2">
    <name type="scientific">Cetraspora pellucida</name>
    <dbReference type="NCBI Taxonomy" id="1433469"/>
    <lineage>
        <taxon>Eukaryota</taxon>
        <taxon>Fungi</taxon>
        <taxon>Fungi incertae sedis</taxon>
        <taxon>Mucoromycota</taxon>
        <taxon>Glomeromycotina</taxon>
        <taxon>Glomeromycetes</taxon>
        <taxon>Diversisporales</taxon>
        <taxon>Gigasporaceae</taxon>
        <taxon>Cetraspora</taxon>
    </lineage>
</organism>
<accession>A0ACA9M7N9</accession>
<sequence>MTEMFEENDHTKYTNEVFLTWNECDLFISKWAKKKGFHIKKDRIKQEDGIIRRHTYFCDHSRSYDSKSKKESVTKKINCPFLINASCPKPNNPESHIYINKIVNEHNHPLSVEKINFEESKKFMSEIIDDIKFLTSHCKFEAMFWLTTKTLENDVASMSNWLDSQKECDPQWIVVRSWNKDNTLTKLLWMTPKQVENWIQFSDCILNDVIHKTNCYNMRLCGDDQEIEIPDASVDIICRHYFRIMLTTDNAKFHIWLILSRWYYDNADMSKEPFLKADKFYEEILIEETAFPISYLCAFNQDNQDFLEKSFTILQQRKIYGELHKFTESVDESSESSSEDETNSDKENRDFVLQNPKKRHEKG</sequence>
<evidence type="ECO:0000313" key="1">
    <source>
        <dbReference type="EMBL" id="CAG8574967.1"/>
    </source>
</evidence>
<gene>
    <name evidence="1" type="ORF">SPELUC_LOCUS6139</name>
</gene>
<comment type="caution">
    <text evidence="1">The sequence shown here is derived from an EMBL/GenBank/DDBJ whole genome shotgun (WGS) entry which is preliminary data.</text>
</comment>
<proteinExistence type="predicted"/>
<keyword evidence="2" id="KW-1185">Reference proteome</keyword>